<comment type="caution">
    <text evidence="2">The sequence shown here is derived from an EMBL/GenBank/DDBJ whole genome shotgun (WGS) entry which is preliminary data.</text>
</comment>
<feature type="compositionally biased region" description="Polar residues" evidence="1">
    <location>
        <begin position="1"/>
        <end position="10"/>
    </location>
</feature>
<accession>A0AAW2LCL0</accession>
<feature type="compositionally biased region" description="Polar residues" evidence="1">
    <location>
        <begin position="60"/>
        <end position="70"/>
    </location>
</feature>
<organism evidence="2">
    <name type="scientific">Sesamum radiatum</name>
    <name type="common">Black benniseed</name>
    <dbReference type="NCBI Taxonomy" id="300843"/>
    <lineage>
        <taxon>Eukaryota</taxon>
        <taxon>Viridiplantae</taxon>
        <taxon>Streptophyta</taxon>
        <taxon>Embryophyta</taxon>
        <taxon>Tracheophyta</taxon>
        <taxon>Spermatophyta</taxon>
        <taxon>Magnoliopsida</taxon>
        <taxon>eudicotyledons</taxon>
        <taxon>Gunneridae</taxon>
        <taxon>Pentapetalae</taxon>
        <taxon>asterids</taxon>
        <taxon>lamiids</taxon>
        <taxon>Lamiales</taxon>
        <taxon>Pedaliaceae</taxon>
        <taxon>Sesamum</taxon>
    </lineage>
</organism>
<feature type="region of interest" description="Disordered" evidence="1">
    <location>
        <begin position="1"/>
        <end position="25"/>
    </location>
</feature>
<evidence type="ECO:0000256" key="1">
    <source>
        <dbReference type="SAM" id="MobiDB-lite"/>
    </source>
</evidence>
<evidence type="ECO:0000313" key="2">
    <source>
        <dbReference type="EMBL" id="KAL0316834.1"/>
    </source>
</evidence>
<proteinExistence type="predicted"/>
<protein>
    <submittedName>
        <fullName evidence="2">Uncharacterized protein</fullName>
    </submittedName>
</protein>
<reference evidence="2" key="2">
    <citation type="journal article" date="2024" name="Plant">
        <title>Genomic evolution and insights into agronomic trait innovations of Sesamum species.</title>
        <authorList>
            <person name="Miao H."/>
            <person name="Wang L."/>
            <person name="Qu L."/>
            <person name="Liu H."/>
            <person name="Sun Y."/>
            <person name="Le M."/>
            <person name="Wang Q."/>
            <person name="Wei S."/>
            <person name="Zheng Y."/>
            <person name="Lin W."/>
            <person name="Duan Y."/>
            <person name="Cao H."/>
            <person name="Xiong S."/>
            <person name="Wang X."/>
            <person name="Wei L."/>
            <person name="Li C."/>
            <person name="Ma Q."/>
            <person name="Ju M."/>
            <person name="Zhao R."/>
            <person name="Li G."/>
            <person name="Mu C."/>
            <person name="Tian Q."/>
            <person name="Mei H."/>
            <person name="Zhang T."/>
            <person name="Gao T."/>
            <person name="Zhang H."/>
        </authorList>
    </citation>
    <scope>NUCLEOTIDE SEQUENCE</scope>
    <source>
        <strain evidence="2">G02</strain>
    </source>
</reference>
<feature type="region of interest" description="Disordered" evidence="1">
    <location>
        <begin position="60"/>
        <end position="118"/>
    </location>
</feature>
<dbReference type="EMBL" id="JACGWJ010000025">
    <property type="protein sequence ID" value="KAL0316834.1"/>
    <property type="molecule type" value="Genomic_DNA"/>
</dbReference>
<name>A0AAW2LCL0_SESRA</name>
<sequence>MDSEARNQNMAHGGGGPEEQLLPDALPAAAFGDRYDVVAAVFRQPAACLMSARRNWASSGESEVLSSTFWASRRRPCKTSQRGDSGMASTPMARKIDGTAPTPSISRHPSFKGSLANA</sequence>
<dbReference type="AlphaFoldDB" id="A0AAW2LCL0"/>
<gene>
    <name evidence="2" type="ORF">Sradi_5561600</name>
</gene>
<reference evidence="2" key="1">
    <citation type="submission" date="2020-06" db="EMBL/GenBank/DDBJ databases">
        <authorList>
            <person name="Li T."/>
            <person name="Hu X."/>
            <person name="Zhang T."/>
            <person name="Song X."/>
            <person name="Zhang H."/>
            <person name="Dai N."/>
            <person name="Sheng W."/>
            <person name="Hou X."/>
            <person name="Wei L."/>
        </authorList>
    </citation>
    <scope>NUCLEOTIDE SEQUENCE</scope>
    <source>
        <strain evidence="2">G02</strain>
        <tissue evidence="2">Leaf</tissue>
    </source>
</reference>